<evidence type="ECO:0000313" key="3">
    <source>
        <dbReference type="EMBL" id="QTL96742.1"/>
    </source>
</evidence>
<dbReference type="InterPro" id="IPR029000">
    <property type="entry name" value="Cyclophilin-like_dom_sf"/>
</dbReference>
<protein>
    <submittedName>
        <fullName evidence="3">DUF871 family protein</fullName>
    </submittedName>
</protein>
<dbReference type="InterPro" id="IPR008589">
    <property type="entry name" value="MupG"/>
</dbReference>
<dbReference type="InterPro" id="IPR043797">
    <property type="entry name" value="MupG_N"/>
</dbReference>
<dbReference type="RefSeq" id="WP_230868453.1">
    <property type="nucleotide sequence ID" value="NZ_CP046640.1"/>
</dbReference>
<feature type="domain" description="6-phospho-N-acetylmuramidase N-terminal" evidence="2">
    <location>
        <begin position="2"/>
        <end position="225"/>
    </location>
</feature>
<proteinExistence type="predicted"/>
<dbReference type="Gene3D" id="3.20.20.70">
    <property type="entry name" value="Aldolase class I"/>
    <property type="match status" value="1"/>
</dbReference>
<reference evidence="3" key="1">
    <citation type="submission" date="2019-12" db="EMBL/GenBank/DDBJ databases">
        <authorList>
            <person name="zhang j."/>
            <person name="sun C.M."/>
        </authorList>
    </citation>
    <scope>NUCLEOTIDE SEQUENCE</scope>
    <source>
        <strain evidence="3">NS-1</strain>
    </source>
</reference>
<gene>
    <name evidence="3" type="ORF">GM661_01510</name>
</gene>
<dbReference type="AlphaFoldDB" id="A0A8A7KFU5"/>
<keyword evidence="4" id="KW-1185">Reference proteome</keyword>
<dbReference type="SUPFAM" id="SSF50891">
    <property type="entry name" value="Cyclophilin-like"/>
    <property type="match status" value="1"/>
</dbReference>
<accession>A0A8A7KFU5</accession>
<dbReference type="InterPro" id="IPR013785">
    <property type="entry name" value="Aldolase_TIM"/>
</dbReference>
<dbReference type="Gene3D" id="2.40.100.10">
    <property type="entry name" value="Cyclophilin-like"/>
    <property type="match status" value="1"/>
</dbReference>
<evidence type="ECO:0000259" key="1">
    <source>
        <dbReference type="Pfam" id="PF05913"/>
    </source>
</evidence>
<dbReference type="Proteomes" id="UP000665020">
    <property type="component" value="Chromosome"/>
</dbReference>
<dbReference type="Pfam" id="PF19200">
    <property type="entry name" value="MupG_N"/>
    <property type="match status" value="1"/>
</dbReference>
<name>A0A8A7KFU5_9FIRM</name>
<evidence type="ECO:0000259" key="2">
    <source>
        <dbReference type="Pfam" id="PF19200"/>
    </source>
</evidence>
<dbReference type="PANTHER" id="PTHR38435:SF2">
    <property type="entry name" value="DUF871 DOMAIN-CONTAINING PROTEIN"/>
    <property type="match status" value="1"/>
</dbReference>
<dbReference type="EMBL" id="CP046640">
    <property type="protein sequence ID" value="QTL96742.1"/>
    <property type="molecule type" value="Genomic_DNA"/>
</dbReference>
<dbReference type="InterPro" id="IPR017853">
    <property type="entry name" value="GH"/>
</dbReference>
<dbReference type="SUPFAM" id="SSF51445">
    <property type="entry name" value="(Trans)glycosidases"/>
    <property type="match status" value="1"/>
</dbReference>
<dbReference type="Pfam" id="PF05913">
    <property type="entry name" value="MupG_C"/>
    <property type="match status" value="1"/>
</dbReference>
<dbReference type="KEGG" id="ifn:GM661_01510"/>
<evidence type="ECO:0000313" key="4">
    <source>
        <dbReference type="Proteomes" id="UP000665020"/>
    </source>
</evidence>
<dbReference type="InterPro" id="IPR043894">
    <property type="entry name" value="MupG_C"/>
</dbReference>
<organism evidence="3 4">
    <name type="scientific">Iocasia fonsfrigidae</name>
    <dbReference type="NCBI Taxonomy" id="2682810"/>
    <lineage>
        <taxon>Bacteria</taxon>
        <taxon>Bacillati</taxon>
        <taxon>Bacillota</taxon>
        <taxon>Clostridia</taxon>
        <taxon>Halanaerobiales</taxon>
        <taxon>Halanaerobiaceae</taxon>
        <taxon>Iocasia</taxon>
    </lineage>
</organism>
<sequence>MLGISIYAGLDLSLEDNLEYLTKAAELGINKLFFSLHIPEVKETFTKEAAILLEEAKKFNFEITADISRKYYKKLEIKDFKIDALRLDFGFNNREIAALSKEENFKINLNASTLRKKDLQEIESYHGNLNNIEVSHNYYPRPETGLSEVFMREKNKMLKEYGFKIGAFIPANYKKRSPLKAGLPSLEVHRDLTPLVSCQHLFKLGIDKVYIGDSRASEQELKKLTYLKKGKTILPIQIYSDISSTERELLKIEHTNREDPADNIIRSQEARTYSQGKKIPVRLSDERFKYAVTIDNYQYQRYQGELQILKKKFPADSRVNLVADAGEAALLIENIQAGDKFKFYIKGDY</sequence>
<feature type="domain" description="6-phospho-N-acetylmuramidase C-terminal" evidence="1">
    <location>
        <begin position="234"/>
        <end position="343"/>
    </location>
</feature>
<dbReference type="PANTHER" id="PTHR38435">
    <property type="match status" value="1"/>
</dbReference>